<feature type="region of interest" description="Disordered" evidence="1">
    <location>
        <begin position="1"/>
        <end position="77"/>
    </location>
</feature>
<gene>
    <name evidence="2" type="ORF">KC01_LOCUS13778</name>
</gene>
<dbReference type="EMBL" id="OZ035838">
    <property type="protein sequence ID" value="CAL1583291.1"/>
    <property type="molecule type" value="Genomic_DNA"/>
</dbReference>
<name>A0AAV2K059_KNICA</name>
<reference evidence="2 3" key="1">
    <citation type="submission" date="2024-04" db="EMBL/GenBank/DDBJ databases">
        <authorList>
            <person name="Waldvogel A.-M."/>
            <person name="Schoenle A."/>
        </authorList>
    </citation>
    <scope>NUCLEOTIDE SEQUENCE [LARGE SCALE GENOMIC DNA]</scope>
</reference>
<evidence type="ECO:0000256" key="1">
    <source>
        <dbReference type="SAM" id="MobiDB-lite"/>
    </source>
</evidence>
<accession>A0AAV2K059</accession>
<dbReference type="AlphaFoldDB" id="A0AAV2K059"/>
<keyword evidence="3" id="KW-1185">Reference proteome</keyword>
<proteinExistence type="predicted"/>
<sequence>MSDYRGGSGRRLHLSGGVPASDRATQRPSHSHRHGCVQEQASGSDPADHGGATEESSDVPGTSSSNESEGGSGHGAPITTLPIVTWKWHHVEAPYIVMLWILVCWLCKLGESRPH</sequence>
<evidence type="ECO:0000313" key="3">
    <source>
        <dbReference type="Proteomes" id="UP001497482"/>
    </source>
</evidence>
<dbReference type="Proteomes" id="UP001497482">
    <property type="component" value="Chromosome 16"/>
</dbReference>
<evidence type="ECO:0000313" key="2">
    <source>
        <dbReference type="EMBL" id="CAL1583291.1"/>
    </source>
</evidence>
<protein>
    <submittedName>
        <fullName evidence="2">Uncharacterized protein</fullName>
    </submittedName>
</protein>
<organism evidence="2 3">
    <name type="scientific">Knipowitschia caucasica</name>
    <name type="common">Caucasian dwarf goby</name>
    <name type="synonym">Pomatoschistus caucasicus</name>
    <dbReference type="NCBI Taxonomy" id="637954"/>
    <lineage>
        <taxon>Eukaryota</taxon>
        <taxon>Metazoa</taxon>
        <taxon>Chordata</taxon>
        <taxon>Craniata</taxon>
        <taxon>Vertebrata</taxon>
        <taxon>Euteleostomi</taxon>
        <taxon>Actinopterygii</taxon>
        <taxon>Neopterygii</taxon>
        <taxon>Teleostei</taxon>
        <taxon>Neoteleostei</taxon>
        <taxon>Acanthomorphata</taxon>
        <taxon>Gobiaria</taxon>
        <taxon>Gobiiformes</taxon>
        <taxon>Gobioidei</taxon>
        <taxon>Gobiidae</taxon>
        <taxon>Gobiinae</taxon>
        <taxon>Knipowitschia</taxon>
    </lineage>
</organism>